<keyword evidence="4" id="KW-0479">Metal-binding</keyword>
<proteinExistence type="predicted"/>
<dbReference type="PANTHER" id="PTHR22937">
    <property type="entry name" value="E3 UBIQUITIN-PROTEIN LIGASE RNF165"/>
    <property type="match status" value="1"/>
</dbReference>
<name>A0A2U1NI38_ARTAN</name>
<dbReference type="InterPro" id="IPR001841">
    <property type="entry name" value="Znf_RING"/>
</dbReference>
<evidence type="ECO:0000256" key="4">
    <source>
        <dbReference type="ARBA" id="ARBA00022723"/>
    </source>
</evidence>
<dbReference type="GO" id="GO:0008270">
    <property type="term" value="F:zinc ion binding"/>
    <property type="evidence" value="ECO:0007669"/>
    <property type="project" value="UniProtKB-KW"/>
</dbReference>
<dbReference type="Pfam" id="PF13639">
    <property type="entry name" value="zf-RING_2"/>
    <property type="match status" value="1"/>
</dbReference>
<dbReference type="SMART" id="SM00184">
    <property type="entry name" value="RING"/>
    <property type="match status" value="1"/>
</dbReference>
<comment type="catalytic activity">
    <reaction evidence="1">
        <text>S-ubiquitinyl-[E2 ubiquitin-conjugating enzyme]-L-cysteine + [acceptor protein]-L-lysine = [E2 ubiquitin-conjugating enzyme]-L-cysteine + N(6)-ubiquitinyl-[acceptor protein]-L-lysine.</text>
        <dbReference type="EC" id="2.3.2.27"/>
    </reaction>
</comment>
<dbReference type="GO" id="GO:0061630">
    <property type="term" value="F:ubiquitin protein ligase activity"/>
    <property type="evidence" value="ECO:0007669"/>
    <property type="project" value="UniProtKB-EC"/>
</dbReference>
<gene>
    <name evidence="10" type="ORF">CTI12_AA260880</name>
</gene>
<evidence type="ECO:0000256" key="7">
    <source>
        <dbReference type="ARBA" id="ARBA00022833"/>
    </source>
</evidence>
<keyword evidence="11" id="KW-1185">Reference proteome</keyword>
<keyword evidence="3" id="KW-0808">Transferase</keyword>
<dbReference type="InterPro" id="IPR045191">
    <property type="entry name" value="MBR1/2-like"/>
</dbReference>
<evidence type="ECO:0000256" key="2">
    <source>
        <dbReference type="ARBA" id="ARBA00012483"/>
    </source>
</evidence>
<evidence type="ECO:0000256" key="6">
    <source>
        <dbReference type="ARBA" id="ARBA00022786"/>
    </source>
</evidence>
<evidence type="ECO:0000256" key="8">
    <source>
        <dbReference type="PROSITE-ProRule" id="PRU00175"/>
    </source>
</evidence>
<dbReference type="AlphaFoldDB" id="A0A2U1NI38"/>
<sequence length="159" mass="18667">MSMSISMSPYGIIIPDSRHFIIVNAQPDDQLNLLVMMDPPCQVNYEDIVSEFYYERAAYRVCWIELTTHESGPVARFMDGSLVLDQRSVNIIADFITSYESYYANTYLENDKEMCVICQEEFEANQMCMALKCTHWYHHGCIDRWLQQKNFCPICRKKC</sequence>
<feature type="domain" description="RING-type" evidence="9">
    <location>
        <begin position="115"/>
        <end position="156"/>
    </location>
</feature>
<dbReference type="Proteomes" id="UP000245207">
    <property type="component" value="Unassembled WGS sequence"/>
</dbReference>
<dbReference type="SUPFAM" id="SSF57850">
    <property type="entry name" value="RING/U-box"/>
    <property type="match status" value="1"/>
</dbReference>
<keyword evidence="6" id="KW-0833">Ubl conjugation pathway</keyword>
<keyword evidence="5 8" id="KW-0863">Zinc-finger</keyword>
<keyword evidence="7" id="KW-0862">Zinc</keyword>
<dbReference type="EMBL" id="PKPP01002777">
    <property type="protein sequence ID" value="PWA73174.1"/>
    <property type="molecule type" value="Genomic_DNA"/>
</dbReference>
<evidence type="ECO:0000256" key="1">
    <source>
        <dbReference type="ARBA" id="ARBA00000900"/>
    </source>
</evidence>
<comment type="caution">
    <text evidence="10">The sequence shown here is derived from an EMBL/GenBank/DDBJ whole genome shotgun (WGS) entry which is preliminary data.</text>
</comment>
<dbReference type="CDD" id="cd16454">
    <property type="entry name" value="RING-H2_PA-TM-RING"/>
    <property type="match status" value="1"/>
</dbReference>
<evidence type="ECO:0000313" key="11">
    <source>
        <dbReference type="Proteomes" id="UP000245207"/>
    </source>
</evidence>
<organism evidence="10 11">
    <name type="scientific">Artemisia annua</name>
    <name type="common">Sweet wormwood</name>
    <dbReference type="NCBI Taxonomy" id="35608"/>
    <lineage>
        <taxon>Eukaryota</taxon>
        <taxon>Viridiplantae</taxon>
        <taxon>Streptophyta</taxon>
        <taxon>Embryophyta</taxon>
        <taxon>Tracheophyta</taxon>
        <taxon>Spermatophyta</taxon>
        <taxon>Magnoliopsida</taxon>
        <taxon>eudicotyledons</taxon>
        <taxon>Gunneridae</taxon>
        <taxon>Pentapetalae</taxon>
        <taxon>asterids</taxon>
        <taxon>campanulids</taxon>
        <taxon>Asterales</taxon>
        <taxon>Asteraceae</taxon>
        <taxon>Asteroideae</taxon>
        <taxon>Anthemideae</taxon>
        <taxon>Artemisiinae</taxon>
        <taxon>Artemisia</taxon>
    </lineage>
</organism>
<evidence type="ECO:0000313" key="10">
    <source>
        <dbReference type="EMBL" id="PWA73174.1"/>
    </source>
</evidence>
<dbReference type="EC" id="2.3.2.27" evidence="2"/>
<evidence type="ECO:0000256" key="3">
    <source>
        <dbReference type="ARBA" id="ARBA00022679"/>
    </source>
</evidence>
<dbReference type="PANTHER" id="PTHR22937:SF65">
    <property type="entry name" value="E3 UBIQUITIN-PROTEIN LIGASE ARK2C"/>
    <property type="match status" value="1"/>
</dbReference>
<dbReference type="PROSITE" id="PS50089">
    <property type="entry name" value="ZF_RING_2"/>
    <property type="match status" value="1"/>
</dbReference>
<dbReference type="InterPro" id="IPR013083">
    <property type="entry name" value="Znf_RING/FYVE/PHD"/>
</dbReference>
<dbReference type="Gene3D" id="3.30.40.10">
    <property type="entry name" value="Zinc/RING finger domain, C3HC4 (zinc finger)"/>
    <property type="match status" value="1"/>
</dbReference>
<accession>A0A2U1NI38</accession>
<protein>
    <recommendedName>
        <fullName evidence="2">RING-type E3 ubiquitin transferase</fullName>
        <ecNumber evidence="2">2.3.2.27</ecNumber>
    </recommendedName>
</protein>
<dbReference type="OrthoDB" id="1411524at2759"/>
<reference evidence="10 11" key="1">
    <citation type="journal article" date="2018" name="Mol. Plant">
        <title>The genome of Artemisia annua provides insight into the evolution of Asteraceae family and artemisinin biosynthesis.</title>
        <authorList>
            <person name="Shen Q."/>
            <person name="Zhang L."/>
            <person name="Liao Z."/>
            <person name="Wang S."/>
            <person name="Yan T."/>
            <person name="Shi P."/>
            <person name="Liu M."/>
            <person name="Fu X."/>
            <person name="Pan Q."/>
            <person name="Wang Y."/>
            <person name="Lv Z."/>
            <person name="Lu X."/>
            <person name="Zhang F."/>
            <person name="Jiang W."/>
            <person name="Ma Y."/>
            <person name="Chen M."/>
            <person name="Hao X."/>
            <person name="Li L."/>
            <person name="Tang Y."/>
            <person name="Lv G."/>
            <person name="Zhou Y."/>
            <person name="Sun X."/>
            <person name="Brodelius P.E."/>
            <person name="Rose J.K.C."/>
            <person name="Tang K."/>
        </authorList>
    </citation>
    <scope>NUCLEOTIDE SEQUENCE [LARGE SCALE GENOMIC DNA]</scope>
    <source>
        <strain evidence="11">cv. Huhao1</strain>
        <tissue evidence="10">Leaf</tissue>
    </source>
</reference>
<evidence type="ECO:0000259" key="9">
    <source>
        <dbReference type="PROSITE" id="PS50089"/>
    </source>
</evidence>
<evidence type="ECO:0000256" key="5">
    <source>
        <dbReference type="ARBA" id="ARBA00022771"/>
    </source>
</evidence>